<dbReference type="EMBL" id="JAVFKD010000004">
    <property type="protein sequence ID" value="KAK5994967.1"/>
    <property type="molecule type" value="Genomic_DNA"/>
</dbReference>
<feature type="compositionally biased region" description="Low complexity" evidence="6">
    <location>
        <begin position="252"/>
        <end position="267"/>
    </location>
</feature>
<protein>
    <submittedName>
        <fullName evidence="8">Zinc finger protein Xfin</fullName>
    </submittedName>
</protein>
<dbReference type="Pfam" id="PF00096">
    <property type="entry name" value="zf-C2H2"/>
    <property type="match status" value="2"/>
</dbReference>
<reference evidence="8 9" key="1">
    <citation type="submission" date="2024-01" db="EMBL/GenBank/DDBJ databases">
        <title>Complete genome of Cladobotryum mycophilum ATHUM6906.</title>
        <authorList>
            <person name="Christinaki A.C."/>
            <person name="Myridakis A.I."/>
            <person name="Kouvelis V.N."/>
        </authorList>
    </citation>
    <scope>NUCLEOTIDE SEQUENCE [LARGE SCALE GENOMIC DNA]</scope>
    <source>
        <strain evidence="8 9">ATHUM6906</strain>
    </source>
</reference>
<keyword evidence="4" id="KW-0862">Zinc</keyword>
<dbReference type="InterPro" id="IPR036236">
    <property type="entry name" value="Znf_C2H2_sf"/>
</dbReference>
<feature type="compositionally biased region" description="Polar residues" evidence="6">
    <location>
        <begin position="105"/>
        <end position="123"/>
    </location>
</feature>
<accession>A0ABR0SSQ3</accession>
<keyword evidence="2" id="KW-0677">Repeat</keyword>
<evidence type="ECO:0000256" key="3">
    <source>
        <dbReference type="ARBA" id="ARBA00022771"/>
    </source>
</evidence>
<organism evidence="8 9">
    <name type="scientific">Cladobotryum mycophilum</name>
    <dbReference type="NCBI Taxonomy" id="491253"/>
    <lineage>
        <taxon>Eukaryota</taxon>
        <taxon>Fungi</taxon>
        <taxon>Dikarya</taxon>
        <taxon>Ascomycota</taxon>
        <taxon>Pezizomycotina</taxon>
        <taxon>Sordariomycetes</taxon>
        <taxon>Hypocreomycetidae</taxon>
        <taxon>Hypocreales</taxon>
        <taxon>Hypocreaceae</taxon>
        <taxon>Cladobotryum</taxon>
    </lineage>
</organism>
<feature type="compositionally biased region" description="Polar residues" evidence="6">
    <location>
        <begin position="70"/>
        <end position="84"/>
    </location>
</feature>
<evidence type="ECO:0000256" key="4">
    <source>
        <dbReference type="ARBA" id="ARBA00022833"/>
    </source>
</evidence>
<dbReference type="InterPro" id="IPR013087">
    <property type="entry name" value="Znf_C2H2_type"/>
</dbReference>
<evidence type="ECO:0000259" key="7">
    <source>
        <dbReference type="PROSITE" id="PS50157"/>
    </source>
</evidence>
<feature type="compositionally biased region" description="Polar residues" evidence="6">
    <location>
        <begin position="131"/>
        <end position="149"/>
    </location>
</feature>
<evidence type="ECO:0000256" key="2">
    <source>
        <dbReference type="ARBA" id="ARBA00022737"/>
    </source>
</evidence>
<evidence type="ECO:0000256" key="5">
    <source>
        <dbReference type="PROSITE-ProRule" id="PRU00042"/>
    </source>
</evidence>
<keyword evidence="3 5" id="KW-0863">Zinc-finger</keyword>
<feature type="compositionally biased region" description="Polar residues" evidence="6">
    <location>
        <begin position="165"/>
        <end position="174"/>
    </location>
</feature>
<evidence type="ECO:0000313" key="9">
    <source>
        <dbReference type="Proteomes" id="UP001338125"/>
    </source>
</evidence>
<feature type="compositionally biased region" description="Polar residues" evidence="6">
    <location>
        <begin position="213"/>
        <end position="242"/>
    </location>
</feature>
<keyword evidence="9" id="KW-1185">Reference proteome</keyword>
<feature type="region of interest" description="Disordered" evidence="6">
    <location>
        <begin position="104"/>
        <end position="276"/>
    </location>
</feature>
<proteinExistence type="predicted"/>
<evidence type="ECO:0000256" key="6">
    <source>
        <dbReference type="SAM" id="MobiDB-lite"/>
    </source>
</evidence>
<dbReference type="Proteomes" id="UP001338125">
    <property type="component" value="Unassembled WGS sequence"/>
</dbReference>
<name>A0ABR0SSQ3_9HYPO</name>
<evidence type="ECO:0000256" key="1">
    <source>
        <dbReference type="ARBA" id="ARBA00022723"/>
    </source>
</evidence>
<feature type="compositionally biased region" description="Polar residues" evidence="6">
    <location>
        <begin position="27"/>
        <end position="42"/>
    </location>
</feature>
<dbReference type="PANTHER" id="PTHR24408:SF58">
    <property type="entry name" value="TRANSCRIPTION FACTOR (TFIIIA), PUTATIVE (AFU_ORTHOLOGUE AFUA_1G05150)-RELATED"/>
    <property type="match status" value="1"/>
</dbReference>
<feature type="region of interest" description="Disordered" evidence="6">
    <location>
        <begin position="1"/>
        <end position="84"/>
    </location>
</feature>
<sequence>MEVTSFTSRRPAAGTLPTFSLPPPTSEVPSMASQPSHSSQPRSLPYSIMRYLDNSDLTPSSPGAGDGLSPSISSVHTGSSQGSQAATNMQYTYSGHVHGGWPTPGGSSYNISSGAGAQQSLGQNGYGARSSMYNQPSMSYGQRSSQSPATGGEGLPAPPYEQVHPSFQNSMSGGTANGGHENHATMQSGTMLATHGSTQPPTPSSAPAHVDSYTHSRPSVTTPNYTSSAPHHQQSFSSYTTQSPPPNHSPTSMGPLPRSLGSLSSQGAPPSMAPPYRYQYQLPPAMTGGVMTNLHQPNGQMSMMPGMVPPPYGHHSMMYQHAQPPPQSERPFKCDQCVQSFSRNHDLKRHKRIHLAVKPFPCSYCSKSFSRKDALKRHRLVKGCENKVNTENNAANAESVNHTRNGETEDDGTGLRKTP</sequence>
<dbReference type="SUPFAM" id="SSF57667">
    <property type="entry name" value="beta-beta-alpha zinc fingers"/>
    <property type="match status" value="1"/>
</dbReference>
<dbReference type="PANTHER" id="PTHR24408">
    <property type="entry name" value="ZINC FINGER PROTEIN"/>
    <property type="match status" value="1"/>
</dbReference>
<gene>
    <name evidence="8" type="ORF">PT974_03356</name>
</gene>
<feature type="domain" description="C2H2-type" evidence="7">
    <location>
        <begin position="360"/>
        <end position="387"/>
    </location>
</feature>
<dbReference type="PROSITE" id="PS50157">
    <property type="entry name" value="ZINC_FINGER_C2H2_2"/>
    <property type="match status" value="2"/>
</dbReference>
<dbReference type="PROSITE" id="PS00028">
    <property type="entry name" value="ZINC_FINGER_C2H2_1"/>
    <property type="match status" value="1"/>
</dbReference>
<feature type="domain" description="C2H2-type" evidence="7">
    <location>
        <begin position="332"/>
        <end position="359"/>
    </location>
</feature>
<feature type="compositionally biased region" description="Polar residues" evidence="6">
    <location>
        <begin position="387"/>
        <end position="403"/>
    </location>
</feature>
<feature type="region of interest" description="Disordered" evidence="6">
    <location>
        <begin position="386"/>
        <end position="419"/>
    </location>
</feature>
<evidence type="ECO:0000313" key="8">
    <source>
        <dbReference type="EMBL" id="KAK5994967.1"/>
    </source>
</evidence>
<comment type="caution">
    <text evidence="8">The sequence shown here is derived from an EMBL/GenBank/DDBJ whole genome shotgun (WGS) entry which is preliminary data.</text>
</comment>
<dbReference type="SMART" id="SM00355">
    <property type="entry name" value="ZnF_C2H2"/>
    <property type="match status" value="2"/>
</dbReference>
<dbReference type="Gene3D" id="3.30.160.60">
    <property type="entry name" value="Classic Zinc Finger"/>
    <property type="match status" value="2"/>
</dbReference>
<keyword evidence="1" id="KW-0479">Metal-binding</keyword>